<evidence type="ECO:0000256" key="1">
    <source>
        <dbReference type="ARBA" id="ARBA00010884"/>
    </source>
</evidence>
<dbReference type="PANTHER" id="PTHR10794:SF94">
    <property type="entry name" value="ESTERASE YHET-RELATED"/>
    <property type="match status" value="1"/>
</dbReference>
<feature type="active site" description="Charge relay system" evidence="4">
    <location>
        <position position="267"/>
    </location>
</feature>
<dbReference type="SUPFAM" id="SSF53474">
    <property type="entry name" value="alpha/beta-Hydrolases"/>
    <property type="match status" value="1"/>
</dbReference>
<dbReference type="RefSeq" id="WP_155600986.1">
    <property type="nucleotide sequence ID" value="NZ_RCNR01000051.1"/>
</dbReference>
<keyword evidence="7" id="KW-1185">Reference proteome</keyword>
<dbReference type="GO" id="GO:0034338">
    <property type="term" value="F:short-chain carboxylesterase activity"/>
    <property type="evidence" value="ECO:0007669"/>
    <property type="project" value="TreeGrafter"/>
</dbReference>
<feature type="active site" description="Charge relay system" evidence="4">
    <location>
        <position position="296"/>
    </location>
</feature>
<dbReference type="InterPro" id="IPR050960">
    <property type="entry name" value="AB_hydrolase_4_sf"/>
</dbReference>
<feature type="domain" description="AB hydrolase-1" evidence="5">
    <location>
        <begin position="62"/>
        <end position="299"/>
    </location>
</feature>
<reference evidence="6 7" key="1">
    <citation type="journal article" date="2019" name="Mar. Drugs">
        <title>Comparative Genomics and CAZyme Genome Repertoires of Marine Zobellia amurskyensis KMM 3526(T) and Zobellia laminariae KMM 3676(T).</title>
        <authorList>
            <person name="Chernysheva N."/>
            <person name="Bystritskaya E."/>
            <person name="Stenkova A."/>
            <person name="Golovkin I."/>
            <person name="Nedashkovskaya O."/>
            <person name="Isaeva M."/>
        </authorList>
    </citation>
    <scope>NUCLEOTIDE SEQUENCE [LARGE SCALE GENOMIC DNA]</scope>
    <source>
        <strain evidence="6 7">KMM 3526</strain>
    </source>
</reference>
<feature type="active site" description="Charge relay system" evidence="4">
    <location>
        <position position="141"/>
    </location>
</feature>
<dbReference type="Proteomes" id="UP000540519">
    <property type="component" value="Unassembled WGS sequence"/>
</dbReference>
<sequence length="320" mass="36340">MPLLHSDYNPNLLFRNGHLSTVYSGLFRRIEGLEQQRERLELSDGDFMDLDWSYSTPPSEKVVILLHGLEGNAQRPYITGSAKAFNTAGVDACAVNFRGCSGETNRLFRSYHSGATEDLDAVVQFILKKQKYTEIYIKGVSLGGNMVMKYAGEERTLPKEIKAVIGVSVPCNLHSSLKELMSTKNYLYSKRFKKHLVEKLYPKQQMFPDRISKAEIANIKTLKDFDDIYTSRAHGFKNAIDYYKKCSCRQFLPQIKIPSLIINAKNDSFLGEECYPYTEAENNPNLYLKVPSFGGHVGFVAPSNIYYSEKTAIKFVQDMV</sequence>
<proteinExistence type="inferred from homology"/>
<gene>
    <name evidence="6" type="ORF">D9O36_18120</name>
</gene>
<accession>A0A7X2ZWM8</accession>
<evidence type="ECO:0000259" key="5">
    <source>
        <dbReference type="Pfam" id="PF00561"/>
    </source>
</evidence>
<evidence type="ECO:0000313" key="7">
    <source>
        <dbReference type="Proteomes" id="UP000540519"/>
    </source>
</evidence>
<dbReference type="InterPro" id="IPR000073">
    <property type="entry name" value="AB_hydrolase_1"/>
</dbReference>
<organism evidence="6 7">
    <name type="scientific">Zobellia amurskyensis</name>
    <dbReference type="NCBI Taxonomy" id="248905"/>
    <lineage>
        <taxon>Bacteria</taxon>
        <taxon>Pseudomonadati</taxon>
        <taxon>Bacteroidota</taxon>
        <taxon>Flavobacteriia</taxon>
        <taxon>Flavobacteriales</taxon>
        <taxon>Flavobacteriaceae</taxon>
        <taxon>Zobellia</taxon>
    </lineage>
</organism>
<dbReference type="InterPro" id="IPR012020">
    <property type="entry name" value="ABHD4"/>
</dbReference>
<name>A0A7X2ZWM8_9FLAO</name>
<keyword evidence="3 6" id="KW-0378">Hydrolase</keyword>
<dbReference type="GO" id="GO:0047372">
    <property type="term" value="F:monoacylglycerol lipase activity"/>
    <property type="evidence" value="ECO:0007669"/>
    <property type="project" value="TreeGrafter"/>
</dbReference>
<evidence type="ECO:0000256" key="3">
    <source>
        <dbReference type="ARBA" id="ARBA00022801"/>
    </source>
</evidence>
<dbReference type="EMBL" id="RCNR01000051">
    <property type="protein sequence ID" value="MUH37772.1"/>
    <property type="molecule type" value="Genomic_DNA"/>
</dbReference>
<dbReference type="PANTHER" id="PTHR10794">
    <property type="entry name" value="ABHYDROLASE DOMAIN-CONTAINING PROTEIN"/>
    <property type="match status" value="1"/>
</dbReference>
<evidence type="ECO:0000256" key="2">
    <source>
        <dbReference type="ARBA" id="ARBA00022487"/>
    </source>
</evidence>
<protein>
    <submittedName>
        <fullName evidence="6">Alpha/beta fold hydrolase</fullName>
    </submittedName>
</protein>
<evidence type="ECO:0000256" key="4">
    <source>
        <dbReference type="PIRSR" id="PIRSR005211-1"/>
    </source>
</evidence>
<dbReference type="PROSITE" id="PS01133">
    <property type="entry name" value="UPF0017"/>
    <property type="match status" value="1"/>
</dbReference>
<dbReference type="PIRSF" id="PIRSF005211">
    <property type="entry name" value="Ab_hydro_YheT"/>
    <property type="match status" value="1"/>
</dbReference>
<comment type="caution">
    <text evidence="6">The sequence shown here is derived from an EMBL/GenBank/DDBJ whole genome shotgun (WGS) entry which is preliminary data.</text>
</comment>
<comment type="similarity">
    <text evidence="1">Belongs to the AB hydrolase superfamily. AB hydrolase 4 family.</text>
</comment>
<dbReference type="Pfam" id="PF00561">
    <property type="entry name" value="Abhydrolase_1"/>
    <property type="match status" value="1"/>
</dbReference>
<evidence type="ECO:0000313" key="6">
    <source>
        <dbReference type="EMBL" id="MUH37772.1"/>
    </source>
</evidence>
<dbReference type="AlphaFoldDB" id="A0A7X2ZWM8"/>
<dbReference type="InterPro" id="IPR029058">
    <property type="entry name" value="AB_hydrolase_fold"/>
</dbReference>
<dbReference type="OrthoDB" id="332676at2"/>
<dbReference type="Gene3D" id="3.40.50.1820">
    <property type="entry name" value="alpha/beta hydrolase"/>
    <property type="match status" value="1"/>
</dbReference>
<dbReference type="InterPro" id="IPR000952">
    <property type="entry name" value="AB_hydrolase_4_CS"/>
</dbReference>
<keyword evidence="2" id="KW-0719">Serine esterase</keyword>